<proteinExistence type="predicted"/>
<reference evidence="2 3" key="1">
    <citation type="submission" date="2019-12" db="EMBL/GenBank/DDBJ databases">
        <title>Nocardia macrotermitis sp. nov. and Nocardia aurantia sp. nov., isolated from the gut of the fungus growing-termite Macrotermes natalensis.</title>
        <authorList>
            <person name="Christine B."/>
            <person name="Rene B."/>
        </authorList>
    </citation>
    <scope>NUCLEOTIDE SEQUENCE [LARGE SCALE GENOMIC DNA]</scope>
    <source>
        <strain evidence="2 3">DSM 102126</strain>
    </source>
</reference>
<dbReference type="OrthoDB" id="4941530at2"/>
<comment type="caution">
    <text evidence="2">The sequence shown here is derived from an EMBL/GenBank/DDBJ whole genome shotgun (WGS) entry which is preliminary data.</text>
</comment>
<keyword evidence="3" id="KW-1185">Reference proteome</keyword>
<dbReference type="EMBL" id="WUTW01000007">
    <property type="protein sequence ID" value="MXQ67537.1"/>
    <property type="molecule type" value="Genomic_DNA"/>
</dbReference>
<evidence type="ECO:0000259" key="1">
    <source>
        <dbReference type="Pfam" id="PF13577"/>
    </source>
</evidence>
<organism evidence="2 3">
    <name type="scientific">Actinomadura rayongensis</name>
    <dbReference type="NCBI Taxonomy" id="1429076"/>
    <lineage>
        <taxon>Bacteria</taxon>
        <taxon>Bacillati</taxon>
        <taxon>Actinomycetota</taxon>
        <taxon>Actinomycetes</taxon>
        <taxon>Streptosporangiales</taxon>
        <taxon>Thermomonosporaceae</taxon>
        <taxon>Actinomadura</taxon>
    </lineage>
</organism>
<accession>A0A6I4WBH8</accession>
<dbReference type="InterPro" id="IPR037401">
    <property type="entry name" value="SnoaL-like"/>
</dbReference>
<evidence type="ECO:0000313" key="3">
    <source>
        <dbReference type="Proteomes" id="UP000431901"/>
    </source>
</evidence>
<evidence type="ECO:0000313" key="2">
    <source>
        <dbReference type="EMBL" id="MXQ67537.1"/>
    </source>
</evidence>
<name>A0A6I4WBH8_9ACTN</name>
<dbReference type="AlphaFoldDB" id="A0A6I4WBH8"/>
<dbReference type="Gene3D" id="3.10.450.50">
    <property type="match status" value="1"/>
</dbReference>
<protein>
    <recommendedName>
        <fullName evidence="1">SnoaL-like domain-containing protein</fullName>
    </recommendedName>
</protein>
<dbReference type="Pfam" id="PF13577">
    <property type="entry name" value="SnoaL_4"/>
    <property type="match status" value="1"/>
</dbReference>
<dbReference type="InterPro" id="IPR032710">
    <property type="entry name" value="NTF2-like_dom_sf"/>
</dbReference>
<sequence>MNPLAPPAPATLLASYEVAALVAGERHWRDRGDWESMAQAYHGESWVRLAWFEGTGAEFVEASRSGGRGGTTRHRLSPSVVCVRGGRAVAETGVLVETRTAHSGIAVDLTVACRYLTLLRRDGGIWRISRVETICERDAIAPVMPGEVLEMDPQRLARYRPSYRFLSYSLSCNGIDPPPDLPGDDRPDLCAPLYQAAEDWLAAASNGSGV</sequence>
<dbReference type="Proteomes" id="UP000431901">
    <property type="component" value="Unassembled WGS sequence"/>
</dbReference>
<feature type="domain" description="SnoaL-like" evidence="1">
    <location>
        <begin position="11"/>
        <end position="131"/>
    </location>
</feature>
<dbReference type="SUPFAM" id="SSF54427">
    <property type="entry name" value="NTF2-like"/>
    <property type="match status" value="1"/>
</dbReference>
<dbReference type="RefSeq" id="WP_161105707.1">
    <property type="nucleotide sequence ID" value="NZ_JBHLYI010000008.1"/>
</dbReference>
<gene>
    <name evidence="2" type="ORF">GQ466_26315</name>
</gene>